<accession>A0AAE0KK26</accession>
<feature type="domain" description="Alcohol dehydrogenase-like N-terminal" evidence="1">
    <location>
        <begin position="42"/>
        <end position="100"/>
    </location>
</feature>
<dbReference type="Proteomes" id="UP001287356">
    <property type="component" value="Unassembled WGS sequence"/>
</dbReference>
<evidence type="ECO:0000259" key="1">
    <source>
        <dbReference type="Pfam" id="PF08240"/>
    </source>
</evidence>
<dbReference type="Pfam" id="PF08240">
    <property type="entry name" value="ADH_N"/>
    <property type="match status" value="1"/>
</dbReference>
<comment type="caution">
    <text evidence="2">The sequence shown here is derived from an EMBL/GenBank/DDBJ whole genome shotgun (WGS) entry which is preliminary data.</text>
</comment>
<evidence type="ECO:0000313" key="3">
    <source>
        <dbReference type="Proteomes" id="UP001287356"/>
    </source>
</evidence>
<dbReference type="InterPro" id="IPR013154">
    <property type="entry name" value="ADH-like_N"/>
</dbReference>
<dbReference type="SUPFAM" id="SSF50129">
    <property type="entry name" value="GroES-like"/>
    <property type="match status" value="1"/>
</dbReference>
<name>A0AAE0KK26_9PEZI</name>
<reference evidence="2" key="1">
    <citation type="journal article" date="2023" name="Mol. Phylogenet. Evol.">
        <title>Genome-scale phylogeny and comparative genomics of the fungal order Sordariales.</title>
        <authorList>
            <person name="Hensen N."/>
            <person name="Bonometti L."/>
            <person name="Westerberg I."/>
            <person name="Brannstrom I.O."/>
            <person name="Guillou S."/>
            <person name="Cros-Aarteil S."/>
            <person name="Calhoun S."/>
            <person name="Haridas S."/>
            <person name="Kuo A."/>
            <person name="Mondo S."/>
            <person name="Pangilinan J."/>
            <person name="Riley R."/>
            <person name="LaButti K."/>
            <person name="Andreopoulos B."/>
            <person name="Lipzen A."/>
            <person name="Chen C."/>
            <person name="Yan M."/>
            <person name="Daum C."/>
            <person name="Ng V."/>
            <person name="Clum A."/>
            <person name="Steindorff A."/>
            <person name="Ohm R.A."/>
            <person name="Martin F."/>
            <person name="Silar P."/>
            <person name="Natvig D.O."/>
            <person name="Lalanne C."/>
            <person name="Gautier V."/>
            <person name="Ament-Velasquez S.L."/>
            <person name="Kruys A."/>
            <person name="Hutchinson M.I."/>
            <person name="Powell A.J."/>
            <person name="Barry K."/>
            <person name="Miller A.N."/>
            <person name="Grigoriev I.V."/>
            <person name="Debuchy R."/>
            <person name="Gladieux P."/>
            <person name="Hiltunen Thoren M."/>
            <person name="Johannesson H."/>
        </authorList>
    </citation>
    <scope>NUCLEOTIDE SEQUENCE</scope>
    <source>
        <strain evidence="2">CBS 958.72</strain>
    </source>
</reference>
<dbReference type="EMBL" id="JAULSN010000003">
    <property type="protein sequence ID" value="KAK3377315.1"/>
    <property type="molecule type" value="Genomic_DNA"/>
</dbReference>
<sequence>MSETATRPDDESRRLGVHAVGVAVCDVPKPTIRLPRTPLCGMKTAGVCGSDVHMDRGFFGSSTPPWGLSQEAVGIMAAVGGATEQFKVGDGVLVPCSTGTTHFANEQ</sequence>
<organism evidence="2 3">
    <name type="scientific">Lasiosphaeria ovina</name>
    <dbReference type="NCBI Taxonomy" id="92902"/>
    <lineage>
        <taxon>Eukaryota</taxon>
        <taxon>Fungi</taxon>
        <taxon>Dikarya</taxon>
        <taxon>Ascomycota</taxon>
        <taxon>Pezizomycotina</taxon>
        <taxon>Sordariomycetes</taxon>
        <taxon>Sordariomycetidae</taxon>
        <taxon>Sordariales</taxon>
        <taxon>Lasiosphaeriaceae</taxon>
        <taxon>Lasiosphaeria</taxon>
    </lineage>
</organism>
<dbReference type="InterPro" id="IPR011032">
    <property type="entry name" value="GroES-like_sf"/>
</dbReference>
<keyword evidence="3" id="KW-1185">Reference proteome</keyword>
<gene>
    <name evidence="2" type="ORF">B0T24DRAFT_620954</name>
</gene>
<proteinExistence type="predicted"/>
<dbReference type="Gene3D" id="3.90.180.10">
    <property type="entry name" value="Medium-chain alcohol dehydrogenases, catalytic domain"/>
    <property type="match status" value="1"/>
</dbReference>
<evidence type="ECO:0000313" key="2">
    <source>
        <dbReference type="EMBL" id="KAK3377315.1"/>
    </source>
</evidence>
<reference evidence="2" key="2">
    <citation type="submission" date="2023-06" db="EMBL/GenBank/DDBJ databases">
        <authorList>
            <consortium name="Lawrence Berkeley National Laboratory"/>
            <person name="Haridas S."/>
            <person name="Hensen N."/>
            <person name="Bonometti L."/>
            <person name="Westerberg I."/>
            <person name="Brannstrom I.O."/>
            <person name="Guillou S."/>
            <person name="Cros-Aarteil S."/>
            <person name="Calhoun S."/>
            <person name="Kuo A."/>
            <person name="Mondo S."/>
            <person name="Pangilinan J."/>
            <person name="Riley R."/>
            <person name="Labutti K."/>
            <person name="Andreopoulos B."/>
            <person name="Lipzen A."/>
            <person name="Chen C."/>
            <person name="Yanf M."/>
            <person name="Daum C."/>
            <person name="Ng V."/>
            <person name="Clum A."/>
            <person name="Steindorff A."/>
            <person name="Ohm R."/>
            <person name="Martin F."/>
            <person name="Silar P."/>
            <person name="Natvig D."/>
            <person name="Lalanne C."/>
            <person name="Gautier V."/>
            <person name="Ament-Velasquez S.L."/>
            <person name="Kruys A."/>
            <person name="Hutchinson M.I."/>
            <person name="Powell A.J."/>
            <person name="Barry K."/>
            <person name="Miller A.N."/>
            <person name="Grigoriev I.V."/>
            <person name="Debuchy R."/>
            <person name="Gladieux P."/>
            <person name="Thoren M.H."/>
            <person name="Johannesson H."/>
        </authorList>
    </citation>
    <scope>NUCLEOTIDE SEQUENCE</scope>
    <source>
        <strain evidence="2">CBS 958.72</strain>
    </source>
</reference>
<protein>
    <recommendedName>
        <fullName evidence="1">Alcohol dehydrogenase-like N-terminal domain-containing protein</fullName>
    </recommendedName>
</protein>
<dbReference type="AlphaFoldDB" id="A0AAE0KK26"/>